<proteinExistence type="predicted"/>
<accession>A0AAJ5SHP4</accession>
<keyword evidence="2" id="KW-1133">Transmembrane helix</keyword>
<name>A0AAJ5SHP4_MICMQ</name>
<reference evidence="3" key="1">
    <citation type="submission" date="2023-02" db="EMBL/GenBank/DDBJ databases">
        <title>Genome sequence of Microbacterium liquefaciens B1075.</title>
        <authorList>
            <person name="Cao J."/>
            <person name="Li X."/>
        </authorList>
    </citation>
    <scope>NUCLEOTIDE SEQUENCE</scope>
    <source>
        <strain evidence="3">B1075</strain>
    </source>
</reference>
<feature type="transmembrane region" description="Helical" evidence="2">
    <location>
        <begin position="128"/>
        <end position="147"/>
    </location>
</feature>
<dbReference type="EMBL" id="CP118606">
    <property type="protein sequence ID" value="WEF19630.1"/>
    <property type="molecule type" value="Genomic_DNA"/>
</dbReference>
<feature type="transmembrane region" description="Helical" evidence="2">
    <location>
        <begin position="79"/>
        <end position="107"/>
    </location>
</feature>
<keyword evidence="2" id="KW-0472">Membrane</keyword>
<organism evidence="3 4">
    <name type="scientific">Microbacterium maritypicum</name>
    <name type="common">Microbacterium liquefaciens</name>
    <dbReference type="NCBI Taxonomy" id="33918"/>
    <lineage>
        <taxon>Bacteria</taxon>
        <taxon>Bacillati</taxon>
        <taxon>Actinomycetota</taxon>
        <taxon>Actinomycetes</taxon>
        <taxon>Micrococcales</taxon>
        <taxon>Microbacteriaceae</taxon>
        <taxon>Microbacterium</taxon>
    </lineage>
</organism>
<sequence>MNFLEGTMDDYYGYGGLSGGALVALILVYTILPLAIYALYSWFYMKIFEKAGVQGKWRAWVPVYSTMIFYKLGDLSPWLVLYLIGGGIIGSIIPFLGWFLILPLIGIAGRVVDLIAAWRVGLKLQKDAVWVVLYFFLPPVWLGINAFDKSRWNAGIQPASWAANSLLGDRTVWDGIPAQASAAAPQAGYGAPQGYAPPAQGYAPPAQPGYAPPAQPGYAPPAQPGYAPPAGPAAPATGAPVPPVPPTTPPAPPAAPATPPAPPTAPPAAPPAPPAAPPAPPAAPPAPPAAPPTDPTQPPA</sequence>
<feature type="compositionally biased region" description="Pro residues" evidence="1">
    <location>
        <begin position="205"/>
        <end position="232"/>
    </location>
</feature>
<keyword evidence="2" id="KW-0812">Transmembrane</keyword>
<evidence type="ECO:0000256" key="1">
    <source>
        <dbReference type="SAM" id="MobiDB-lite"/>
    </source>
</evidence>
<gene>
    <name evidence="3" type="ORF">PWF71_09980</name>
</gene>
<evidence type="ECO:0000256" key="2">
    <source>
        <dbReference type="SAM" id="Phobius"/>
    </source>
</evidence>
<feature type="compositionally biased region" description="Pro residues" evidence="1">
    <location>
        <begin position="240"/>
        <end position="300"/>
    </location>
</feature>
<dbReference type="RefSeq" id="WP_275092726.1">
    <property type="nucleotide sequence ID" value="NZ_CP118606.1"/>
</dbReference>
<feature type="region of interest" description="Disordered" evidence="1">
    <location>
        <begin position="198"/>
        <end position="300"/>
    </location>
</feature>
<protein>
    <submittedName>
        <fullName evidence="3">DUF5684 domain-containing protein</fullName>
    </submittedName>
</protein>
<evidence type="ECO:0000313" key="3">
    <source>
        <dbReference type="EMBL" id="WEF19630.1"/>
    </source>
</evidence>
<dbReference type="Proteomes" id="UP001214756">
    <property type="component" value="Chromosome"/>
</dbReference>
<evidence type="ECO:0000313" key="4">
    <source>
        <dbReference type="Proteomes" id="UP001214756"/>
    </source>
</evidence>
<feature type="transmembrane region" description="Helical" evidence="2">
    <location>
        <begin position="20"/>
        <end position="45"/>
    </location>
</feature>
<dbReference type="AlphaFoldDB" id="A0AAJ5SHP4"/>